<dbReference type="RefSeq" id="WP_092470783.1">
    <property type="nucleotide sequence ID" value="NZ_FNCZ01000012.1"/>
</dbReference>
<dbReference type="Proteomes" id="UP000199492">
    <property type="component" value="Unassembled WGS sequence"/>
</dbReference>
<proteinExistence type="predicted"/>
<protein>
    <submittedName>
        <fullName evidence="4">Outer membrane protein beta-barrel domain-containing protein</fullName>
    </submittedName>
</protein>
<dbReference type="InterPro" id="IPR027385">
    <property type="entry name" value="Beta-barrel_OMP"/>
</dbReference>
<sequence length="175" mass="18836">MKNLFFAAFAVFAFTSINAQSFGALGGLSLLSAKVEQSGFQGSKDSQAGFHFGAFGEFKISDQFAIQPELTFTIAGDVSIFSINGIAKYYVAEGFNVQAGPQIGFVGGDFAKSIDTYDSGSKLNFQLAFGSGYDITENVFVQARYGFQLNNHYTGSVDAKSKLTGFLFTVGYKFI</sequence>
<evidence type="ECO:0000256" key="1">
    <source>
        <dbReference type="ARBA" id="ARBA00022729"/>
    </source>
</evidence>
<keyword evidence="5" id="KW-1185">Reference proteome</keyword>
<organism evidence="4 5">
    <name type="scientific">Winogradskyella thalassocola</name>
    <dbReference type="NCBI Taxonomy" id="262004"/>
    <lineage>
        <taxon>Bacteria</taxon>
        <taxon>Pseudomonadati</taxon>
        <taxon>Bacteroidota</taxon>
        <taxon>Flavobacteriia</taxon>
        <taxon>Flavobacteriales</taxon>
        <taxon>Flavobacteriaceae</taxon>
        <taxon>Winogradskyella</taxon>
    </lineage>
</organism>
<feature type="chain" id="PRO_5011580535" evidence="2">
    <location>
        <begin position="20"/>
        <end position="175"/>
    </location>
</feature>
<evidence type="ECO:0000313" key="5">
    <source>
        <dbReference type="Proteomes" id="UP000199492"/>
    </source>
</evidence>
<dbReference type="Pfam" id="PF13505">
    <property type="entry name" value="OMP_b-brl"/>
    <property type="match status" value="1"/>
</dbReference>
<dbReference type="InterPro" id="IPR011250">
    <property type="entry name" value="OMP/PagP_B-barrel"/>
</dbReference>
<dbReference type="EMBL" id="FNCZ01000012">
    <property type="protein sequence ID" value="SDI50240.1"/>
    <property type="molecule type" value="Genomic_DNA"/>
</dbReference>
<dbReference type="AlphaFoldDB" id="A0A1G8L4Y1"/>
<dbReference type="STRING" id="262004.SAMN04489796_11219"/>
<dbReference type="OrthoDB" id="947434at2"/>
<name>A0A1G8L4Y1_9FLAO</name>
<gene>
    <name evidence="4" type="ORF">SAMN04489796_11219</name>
</gene>
<evidence type="ECO:0000259" key="3">
    <source>
        <dbReference type="Pfam" id="PF13505"/>
    </source>
</evidence>
<feature type="domain" description="Outer membrane protein beta-barrel" evidence="3">
    <location>
        <begin position="6"/>
        <end position="174"/>
    </location>
</feature>
<evidence type="ECO:0000313" key="4">
    <source>
        <dbReference type="EMBL" id="SDI50240.1"/>
    </source>
</evidence>
<dbReference type="SUPFAM" id="SSF56925">
    <property type="entry name" value="OMPA-like"/>
    <property type="match status" value="1"/>
</dbReference>
<reference evidence="5" key="1">
    <citation type="submission" date="2016-10" db="EMBL/GenBank/DDBJ databases">
        <authorList>
            <person name="Varghese N."/>
            <person name="Submissions S."/>
        </authorList>
    </citation>
    <scope>NUCLEOTIDE SEQUENCE [LARGE SCALE GENOMIC DNA]</scope>
    <source>
        <strain evidence="5">DSM 15363</strain>
    </source>
</reference>
<keyword evidence="1 2" id="KW-0732">Signal</keyword>
<evidence type="ECO:0000256" key="2">
    <source>
        <dbReference type="SAM" id="SignalP"/>
    </source>
</evidence>
<feature type="signal peptide" evidence="2">
    <location>
        <begin position="1"/>
        <end position="19"/>
    </location>
</feature>
<accession>A0A1G8L4Y1</accession>